<proteinExistence type="predicted"/>
<organism evidence="4">
    <name type="scientific">uncultured Caudovirales phage</name>
    <dbReference type="NCBI Taxonomy" id="2100421"/>
    <lineage>
        <taxon>Viruses</taxon>
        <taxon>Duplodnaviria</taxon>
        <taxon>Heunggongvirae</taxon>
        <taxon>Uroviricota</taxon>
        <taxon>Caudoviricetes</taxon>
        <taxon>Peduoviridae</taxon>
        <taxon>Maltschvirus</taxon>
        <taxon>Maltschvirus maltsch</taxon>
    </lineage>
</organism>
<evidence type="ECO:0000313" key="4">
    <source>
        <dbReference type="EMBL" id="CAB5230382.1"/>
    </source>
</evidence>
<evidence type="ECO:0000313" key="1">
    <source>
        <dbReference type="EMBL" id="CAB4184799.1"/>
    </source>
</evidence>
<dbReference type="EMBL" id="LR797438">
    <property type="protein sequence ID" value="CAB4216319.1"/>
    <property type="molecule type" value="Genomic_DNA"/>
</dbReference>
<name>A0A6J7XG38_9CAUD</name>
<protein>
    <submittedName>
        <fullName evidence="4">Uncharacterized protein</fullName>
    </submittedName>
</protein>
<gene>
    <name evidence="1" type="ORF">UFOVP1128_40</name>
    <name evidence="2" type="ORF">UFOVP1237_6</name>
    <name evidence="3" type="ORF">UFOVP1489_14</name>
    <name evidence="4" type="ORF">UFOVP1575_3</name>
</gene>
<sequence length="126" mass="13527">MAGATLVSVQSLIQRFGVNATLWESTETIDTTGSVVQGWASNATSVLIYIQPSSPAESMAYGALRQNVSATGYVITGTTPFPVLQNRIGYDSMLYEITGVRTPDYRAATDELSYYIFSLNAIDGVA</sequence>
<evidence type="ECO:0000313" key="3">
    <source>
        <dbReference type="EMBL" id="CAB4216319.1"/>
    </source>
</evidence>
<evidence type="ECO:0000313" key="2">
    <source>
        <dbReference type="EMBL" id="CAB4192115.1"/>
    </source>
</evidence>
<accession>A0A6J7XG38</accession>
<reference evidence="4" key="1">
    <citation type="submission" date="2020-05" db="EMBL/GenBank/DDBJ databases">
        <authorList>
            <person name="Chiriac C."/>
            <person name="Salcher M."/>
            <person name="Ghai R."/>
            <person name="Kavagutti S V."/>
        </authorList>
    </citation>
    <scope>NUCLEOTIDE SEQUENCE</scope>
</reference>
<dbReference type="EMBL" id="LR798418">
    <property type="protein sequence ID" value="CAB5230382.1"/>
    <property type="molecule type" value="Genomic_DNA"/>
</dbReference>
<dbReference type="EMBL" id="LR797065">
    <property type="protein sequence ID" value="CAB4184799.1"/>
    <property type="molecule type" value="Genomic_DNA"/>
</dbReference>
<dbReference type="EMBL" id="LR797184">
    <property type="protein sequence ID" value="CAB4192115.1"/>
    <property type="molecule type" value="Genomic_DNA"/>
</dbReference>